<comment type="caution">
    <text evidence="3">The sequence shown here is derived from an EMBL/GenBank/DDBJ whole genome shotgun (WGS) entry which is preliminary data.</text>
</comment>
<reference evidence="3" key="1">
    <citation type="submission" date="2020-10" db="EMBL/GenBank/DDBJ databases">
        <authorList>
            <person name="Gilroy R."/>
        </authorList>
    </citation>
    <scope>NUCLEOTIDE SEQUENCE</scope>
    <source>
        <strain evidence="3">21143</strain>
    </source>
</reference>
<evidence type="ECO:0000313" key="4">
    <source>
        <dbReference type="Proteomes" id="UP000886722"/>
    </source>
</evidence>
<organism evidence="3 4">
    <name type="scientific">Candidatus Caccoplasma intestinavium</name>
    <dbReference type="NCBI Taxonomy" id="2840716"/>
    <lineage>
        <taxon>Bacteria</taxon>
        <taxon>Pseudomonadati</taxon>
        <taxon>Bacteroidota</taxon>
        <taxon>Bacteroidia</taxon>
        <taxon>Bacteroidales</taxon>
        <taxon>Bacteroidaceae</taxon>
        <taxon>Bacteroidaceae incertae sedis</taxon>
        <taxon>Candidatus Caccoplasma</taxon>
    </lineage>
</organism>
<dbReference type="InterPro" id="IPR009589">
    <property type="entry name" value="PH_YyaB-like"/>
</dbReference>
<gene>
    <name evidence="3" type="ORF">IAD06_10555</name>
</gene>
<keyword evidence="1" id="KW-0812">Transmembrane</keyword>
<reference evidence="3" key="2">
    <citation type="journal article" date="2021" name="PeerJ">
        <title>Extensive microbial diversity within the chicken gut microbiome revealed by metagenomics and culture.</title>
        <authorList>
            <person name="Gilroy R."/>
            <person name="Ravi A."/>
            <person name="Getino M."/>
            <person name="Pursley I."/>
            <person name="Horton D.L."/>
            <person name="Alikhan N.F."/>
            <person name="Baker D."/>
            <person name="Gharbi K."/>
            <person name="Hall N."/>
            <person name="Watson M."/>
            <person name="Adriaenssens E.M."/>
            <person name="Foster-Nyarko E."/>
            <person name="Jarju S."/>
            <person name="Secka A."/>
            <person name="Antonio M."/>
            <person name="Oren A."/>
            <person name="Chaudhuri R.R."/>
            <person name="La Ragione R."/>
            <person name="Hildebrand F."/>
            <person name="Pallen M.J."/>
        </authorList>
    </citation>
    <scope>NUCLEOTIDE SEQUENCE</scope>
    <source>
        <strain evidence="3">21143</strain>
    </source>
</reference>
<evidence type="ECO:0000313" key="3">
    <source>
        <dbReference type="EMBL" id="HIT40456.1"/>
    </source>
</evidence>
<feature type="domain" description="Uncharacterized protein YyaB-like PH" evidence="2">
    <location>
        <begin position="59"/>
        <end position="138"/>
    </location>
</feature>
<sequence length="146" mass="16818">MEKLHSMRTFKSQIDGIIFYPQLVAATSVMLYSLWVGYVVLWILSMLWAVFLIAKIIGTEYVILDDGTLCLRSGYLSSRRIAVTEIKSICTRQNNKAIFSSYVLSRRNVMLCLSNDKRPIRLSPKESEAFVSELLRRNPHIEIIDK</sequence>
<keyword evidence="1" id="KW-1133">Transmembrane helix</keyword>
<proteinExistence type="predicted"/>
<accession>A0A9D1GGQ1</accession>
<dbReference type="Proteomes" id="UP000886722">
    <property type="component" value="Unassembled WGS sequence"/>
</dbReference>
<dbReference type="Pfam" id="PF06713">
    <property type="entry name" value="bPH_4"/>
    <property type="match status" value="1"/>
</dbReference>
<evidence type="ECO:0000256" key="1">
    <source>
        <dbReference type="SAM" id="Phobius"/>
    </source>
</evidence>
<dbReference type="GO" id="GO:0030153">
    <property type="term" value="P:bacteriocin immunity"/>
    <property type="evidence" value="ECO:0007669"/>
    <property type="project" value="InterPro"/>
</dbReference>
<keyword evidence="1" id="KW-0472">Membrane</keyword>
<dbReference type="EMBL" id="DVKT01000077">
    <property type="protein sequence ID" value="HIT40456.1"/>
    <property type="molecule type" value="Genomic_DNA"/>
</dbReference>
<name>A0A9D1GGQ1_9BACT</name>
<protein>
    <submittedName>
        <fullName evidence="3">PH domain-containing protein</fullName>
    </submittedName>
</protein>
<feature type="transmembrane region" description="Helical" evidence="1">
    <location>
        <begin position="29"/>
        <end position="54"/>
    </location>
</feature>
<dbReference type="AlphaFoldDB" id="A0A9D1GGQ1"/>
<evidence type="ECO:0000259" key="2">
    <source>
        <dbReference type="Pfam" id="PF06713"/>
    </source>
</evidence>